<reference evidence="3 4" key="1">
    <citation type="journal article" date="2008" name="Nature">
        <title>The Trichoplax genome and the nature of placozoans.</title>
        <authorList>
            <person name="Srivastava M."/>
            <person name="Begovic E."/>
            <person name="Chapman J."/>
            <person name="Putnam N.H."/>
            <person name="Hellsten U."/>
            <person name="Kawashima T."/>
            <person name="Kuo A."/>
            <person name="Mitros T."/>
            <person name="Salamov A."/>
            <person name="Carpenter M.L."/>
            <person name="Signorovitch A.Y."/>
            <person name="Moreno M.A."/>
            <person name="Kamm K."/>
            <person name="Grimwood J."/>
            <person name="Schmutz J."/>
            <person name="Shapiro H."/>
            <person name="Grigoriev I.V."/>
            <person name="Buss L.W."/>
            <person name="Schierwater B."/>
            <person name="Dellaporta S.L."/>
            <person name="Rokhsar D.S."/>
        </authorList>
    </citation>
    <scope>NUCLEOTIDE SEQUENCE [LARGE SCALE GENOMIC DNA]</scope>
    <source>
        <strain evidence="3 4">Grell-BS-1999</strain>
    </source>
</reference>
<dbReference type="HOGENOM" id="CLU_319196_0_0_1"/>
<dbReference type="GO" id="GO:0003723">
    <property type="term" value="F:RNA binding"/>
    <property type="evidence" value="ECO:0000318"/>
    <property type="project" value="GO_Central"/>
</dbReference>
<dbReference type="GO" id="GO:0005049">
    <property type="term" value="F:nuclear export signal receptor activity"/>
    <property type="evidence" value="ECO:0000318"/>
    <property type="project" value="GO_Central"/>
</dbReference>
<dbReference type="PhylomeDB" id="B3RJZ4"/>
<dbReference type="InParanoid" id="B3RJZ4"/>
<feature type="domain" description="Exportin-5 C-terminal" evidence="2">
    <location>
        <begin position="239"/>
        <end position="405"/>
    </location>
</feature>
<evidence type="ECO:0000259" key="1">
    <source>
        <dbReference type="Pfam" id="PF08389"/>
    </source>
</evidence>
<dbReference type="InterPro" id="IPR013598">
    <property type="entry name" value="Exportin-1/Importin-b-like"/>
</dbReference>
<gene>
    <name evidence="3" type="ORF">TRIADDRAFT_52729</name>
</gene>
<sequence length="911" mass="103801">MDPMMLTPEIEGEVQQLAMVVGEVLNPATSQQRRHELYMICEDIKEKSTNCPRLGLALSQQNYPSLTRHFGLQLLTHCVRFRWQNKISNDEKAGIKNRSIELIQEIKPGVMEEIYIVDSISRLLVELMKREWPQHWPDLMNRLLDLCNMGPSQVEVTLLILLRLAEDIIIGQDTALLHQSCTVMKQALWPHLFSIFGLFSATLNECIKSVNTQATNENLKIAASECLLQVTGRKSESENCQYQPSTNLKKYLNIILALTNHPCQTVSAIAQPLWISFMSSEHIRKNDVLREIIPGVLSNIHCRLIKVNDLNSAQIPGIEYLRMEFSCNRDYYSFMSQYKSSEITIIKLATKLLPEAAFKKGIEWLDSIIYQSNEDDGSHSYTVDSTLYIQWEAVACYLEKMIGILFVADSSTKPSIAMCNEMISVLLRCKIKIFDVASRSFEAQEKQAARNENWVAVRRKATGLLVKLSKQYPQFLLPLYDDLVTAIKPLLNRELSILRVTDYCNLIESLLLLSNIFYNFDRHCFLIHDLLTSVRTVWLSTEIRTGFSTPSAFLNYIGFDSPDTTHVQTECLKNRLKINYCLSIILTTLKAVEIPSPMTSEAATQYIHGNFEDGSPRYRLPHAESIYPLLDNIMVLTRLLNSLYDDNVQKKSQSFNLSYIDLRLCEKIQLLGIHSPPLDNEELLPIDPKLINSKSAAQNFFFRIYENCIIHVSEQEDQVEIDNPLNEEILKNNLLHSASKEFAEFLGMCLTCNGSNSTTGESEGKAELSKDTNNLGQLGLLMLQDKGLQIHGSNNNARQSLIHLSARLYELGRNRYPSLKNLLLKIPGNSVESIEHFDTILPTISERKKKDKIFKELVNNVIGKDISDLFKREFISTEYMLPPQQRKTKKVDSGDVLDSDSSNNILLSLFS</sequence>
<dbReference type="PANTHER" id="PTHR11223:SF3">
    <property type="entry name" value="EXPORTIN-5"/>
    <property type="match status" value="1"/>
</dbReference>
<dbReference type="EMBL" id="DS985241">
    <property type="protein sequence ID" value="EDV29147.1"/>
    <property type="molecule type" value="Genomic_DNA"/>
</dbReference>
<name>B3RJZ4_TRIAD</name>
<dbReference type="RefSeq" id="XP_002108349.1">
    <property type="nucleotide sequence ID" value="XM_002108313.1"/>
</dbReference>
<organism evidence="3 4">
    <name type="scientific">Trichoplax adhaerens</name>
    <name type="common">Trichoplax reptans</name>
    <dbReference type="NCBI Taxonomy" id="10228"/>
    <lineage>
        <taxon>Eukaryota</taxon>
        <taxon>Metazoa</taxon>
        <taxon>Placozoa</taxon>
        <taxon>Uniplacotomia</taxon>
        <taxon>Trichoplacea</taxon>
        <taxon>Trichoplacidae</taxon>
        <taxon>Trichoplax</taxon>
    </lineage>
</organism>
<proteinExistence type="predicted"/>
<keyword evidence="4" id="KW-1185">Reference proteome</keyword>
<dbReference type="PANTHER" id="PTHR11223">
    <property type="entry name" value="EXPORTIN 1/5"/>
    <property type="match status" value="1"/>
</dbReference>
<dbReference type="InterPro" id="IPR011989">
    <property type="entry name" value="ARM-like"/>
</dbReference>
<dbReference type="Proteomes" id="UP000009022">
    <property type="component" value="Unassembled WGS sequence"/>
</dbReference>
<dbReference type="OrthoDB" id="2215036at2759"/>
<dbReference type="GeneID" id="6750286"/>
<dbReference type="GO" id="GO:0005737">
    <property type="term" value="C:cytoplasm"/>
    <property type="evidence" value="ECO:0000318"/>
    <property type="project" value="GO_Central"/>
</dbReference>
<dbReference type="eggNOG" id="KOG2020">
    <property type="taxonomic scope" value="Eukaryota"/>
</dbReference>
<dbReference type="Pfam" id="PF19273">
    <property type="entry name" value="Exportin-5"/>
    <property type="match status" value="3"/>
</dbReference>
<dbReference type="Pfam" id="PF08389">
    <property type="entry name" value="Xpo1"/>
    <property type="match status" value="1"/>
</dbReference>
<feature type="domain" description="Exportin-1/Importin-beta-like" evidence="1">
    <location>
        <begin position="115"/>
        <end position="220"/>
    </location>
</feature>
<dbReference type="KEGG" id="tad:TRIADDRAFT_52729"/>
<evidence type="ECO:0000259" key="2">
    <source>
        <dbReference type="Pfam" id="PF19273"/>
    </source>
</evidence>
<dbReference type="InterPro" id="IPR045065">
    <property type="entry name" value="XPO1/5"/>
</dbReference>
<dbReference type="OMA" id="VECCARC"/>
<dbReference type="Gene3D" id="1.25.10.10">
    <property type="entry name" value="Leucine-rich Repeat Variant"/>
    <property type="match status" value="3"/>
</dbReference>
<dbReference type="STRING" id="10228.B3RJZ4"/>
<evidence type="ECO:0000313" key="4">
    <source>
        <dbReference type="Proteomes" id="UP000009022"/>
    </source>
</evidence>
<dbReference type="InterPro" id="IPR045478">
    <property type="entry name" value="Exportin-5_C"/>
</dbReference>
<dbReference type="SUPFAM" id="SSF48371">
    <property type="entry name" value="ARM repeat"/>
    <property type="match status" value="1"/>
</dbReference>
<dbReference type="CTD" id="6750286"/>
<dbReference type="GO" id="GO:0006611">
    <property type="term" value="P:protein export from nucleus"/>
    <property type="evidence" value="ECO:0007669"/>
    <property type="project" value="InterPro"/>
</dbReference>
<evidence type="ECO:0000313" key="3">
    <source>
        <dbReference type="EMBL" id="EDV29147.1"/>
    </source>
</evidence>
<feature type="domain" description="Exportin-5 C-terminal" evidence="2">
    <location>
        <begin position="432"/>
        <end position="708"/>
    </location>
</feature>
<dbReference type="GO" id="GO:0005634">
    <property type="term" value="C:nucleus"/>
    <property type="evidence" value="ECO:0000318"/>
    <property type="project" value="GO_Central"/>
</dbReference>
<feature type="domain" description="Exportin-5 C-terminal" evidence="2">
    <location>
        <begin position="786"/>
        <end position="872"/>
    </location>
</feature>
<accession>B3RJZ4</accession>
<dbReference type="AlphaFoldDB" id="B3RJZ4"/>
<dbReference type="InterPro" id="IPR016024">
    <property type="entry name" value="ARM-type_fold"/>
</dbReference>
<dbReference type="FunFam" id="1.25.10.10:FF:001991">
    <property type="entry name" value="Exportin 5"/>
    <property type="match status" value="1"/>
</dbReference>
<protein>
    <submittedName>
        <fullName evidence="3">Uncharacterized protein</fullName>
    </submittedName>
</protein>
<dbReference type="GO" id="GO:0006405">
    <property type="term" value="P:RNA export from nucleus"/>
    <property type="evidence" value="ECO:0000318"/>
    <property type="project" value="GO_Central"/>
</dbReference>
<dbReference type="FunFam" id="1.25.10.10:FF:001989">
    <property type="entry name" value="Uncharacterized protein"/>
    <property type="match status" value="1"/>
</dbReference>